<organism evidence="2">
    <name type="scientific">uncultured spirochete</name>
    <dbReference type="NCBI Taxonomy" id="156406"/>
    <lineage>
        <taxon>Bacteria</taxon>
        <taxon>Pseudomonadati</taxon>
        <taxon>Spirochaetota</taxon>
        <taxon>Spirochaetia</taxon>
        <taxon>Spirochaetales</taxon>
        <taxon>environmental samples</taxon>
    </lineage>
</organism>
<dbReference type="Gene3D" id="3.30.750.24">
    <property type="entry name" value="STAS domain"/>
    <property type="match status" value="1"/>
</dbReference>
<accession>A0A3P3XNN9</accession>
<protein>
    <recommendedName>
        <fullName evidence="1">STAS domain-containing protein</fullName>
    </recommendedName>
</protein>
<dbReference type="EMBL" id="FWDO01000004">
    <property type="protein sequence ID" value="SLM17902.1"/>
    <property type="molecule type" value="Genomic_DNA"/>
</dbReference>
<reference evidence="2" key="1">
    <citation type="submission" date="2017-02" db="EMBL/GenBank/DDBJ databases">
        <authorList>
            <person name="Regsiter A."/>
            <person name="William W."/>
        </authorList>
    </citation>
    <scope>NUCLEOTIDE SEQUENCE</scope>
    <source>
        <strain evidence="2">BdmA 4</strain>
    </source>
</reference>
<dbReference type="InterPro" id="IPR036513">
    <property type="entry name" value="STAS_dom_sf"/>
</dbReference>
<name>A0A3P3XNN9_9SPIR</name>
<dbReference type="PROSITE" id="PS50801">
    <property type="entry name" value="STAS"/>
    <property type="match status" value="1"/>
</dbReference>
<dbReference type="AlphaFoldDB" id="A0A3P3XNN9"/>
<gene>
    <name evidence="2" type="ORF">SPIRO4BDMA_40474</name>
</gene>
<evidence type="ECO:0000259" key="1">
    <source>
        <dbReference type="PROSITE" id="PS50801"/>
    </source>
</evidence>
<dbReference type="CDD" id="cd07043">
    <property type="entry name" value="STAS_anti-anti-sigma_factors"/>
    <property type="match status" value="1"/>
</dbReference>
<evidence type="ECO:0000313" key="2">
    <source>
        <dbReference type="EMBL" id="SLM17902.1"/>
    </source>
</evidence>
<feature type="domain" description="STAS" evidence="1">
    <location>
        <begin position="22"/>
        <end position="131"/>
    </location>
</feature>
<dbReference type="SUPFAM" id="SSF52091">
    <property type="entry name" value="SpoIIaa-like"/>
    <property type="match status" value="1"/>
</dbReference>
<dbReference type="GO" id="GO:0043856">
    <property type="term" value="F:anti-sigma factor antagonist activity"/>
    <property type="evidence" value="ECO:0007669"/>
    <property type="project" value="TreeGrafter"/>
</dbReference>
<dbReference type="Pfam" id="PF01740">
    <property type="entry name" value="STAS"/>
    <property type="match status" value="1"/>
</dbReference>
<dbReference type="InterPro" id="IPR002645">
    <property type="entry name" value="STAS_dom"/>
</dbReference>
<sequence length="180" mass="19483">MPSRLLSRIQKIPQPGSDAIISSQTSGDFPDCAVARFVGAVTDTNLEAVAQSFDAILSESIHYLVVDFSTIEDIGPAGIGLMLVLRQRLRDRHGDIVLCAMRPRMERMQRILGLEGYFTTAADSQSAIQGLKNVFDGTYPLSVRCPACDTLIDIEHPGRGRCQTCEAVITAFPDGAITLG</sequence>
<proteinExistence type="predicted"/>
<dbReference type="PANTHER" id="PTHR33495">
    <property type="entry name" value="ANTI-SIGMA FACTOR ANTAGONIST TM_1081-RELATED-RELATED"/>
    <property type="match status" value="1"/>
</dbReference>